<evidence type="ECO:0000313" key="2">
    <source>
        <dbReference type="Proteomes" id="UP001283361"/>
    </source>
</evidence>
<dbReference type="AlphaFoldDB" id="A0AAE1E9U0"/>
<sequence>MDGSRFLLPHSPMAQLIQAAGYHDVTAAHSNISQSPAENTADPWHASSCTLCTKMFSVHSMSAGRAVFSVLRGELRLMHFMCPLR</sequence>
<keyword evidence="2" id="KW-1185">Reference proteome</keyword>
<dbReference type="EMBL" id="JAWDGP010000544">
    <property type="protein sequence ID" value="KAK3799694.1"/>
    <property type="molecule type" value="Genomic_DNA"/>
</dbReference>
<protein>
    <submittedName>
        <fullName evidence="1">Uncharacterized protein</fullName>
    </submittedName>
</protein>
<evidence type="ECO:0000313" key="1">
    <source>
        <dbReference type="EMBL" id="KAK3799694.1"/>
    </source>
</evidence>
<organism evidence="1 2">
    <name type="scientific">Elysia crispata</name>
    <name type="common">lettuce slug</name>
    <dbReference type="NCBI Taxonomy" id="231223"/>
    <lineage>
        <taxon>Eukaryota</taxon>
        <taxon>Metazoa</taxon>
        <taxon>Spiralia</taxon>
        <taxon>Lophotrochozoa</taxon>
        <taxon>Mollusca</taxon>
        <taxon>Gastropoda</taxon>
        <taxon>Heterobranchia</taxon>
        <taxon>Euthyneura</taxon>
        <taxon>Panpulmonata</taxon>
        <taxon>Sacoglossa</taxon>
        <taxon>Placobranchoidea</taxon>
        <taxon>Plakobranchidae</taxon>
        <taxon>Elysia</taxon>
    </lineage>
</organism>
<proteinExistence type="predicted"/>
<gene>
    <name evidence="1" type="ORF">RRG08_020429</name>
</gene>
<dbReference type="Proteomes" id="UP001283361">
    <property type="component" value="Unassembled WGS sequence"/>
</dbReference>
<name>A0AAE1E9U0_9GAST</name>
<comment type="caution">
    <text evidence="1">The sequence shown here is derived from an EMBL/GenBank/DDBJ whole genome shotgun (WGS) entry which is preliminary data.</text>
</comment>
<reference evidence="1" key="1">
    <citation type="journal article" date="2023" name="G3 (Bethesda)">
        <title>A reference genome for the long-term kleptoplast-retaining sea slug Elysia crispata morphotype clarki.</title>
        <authorList>
            <person name="Eastman K.E."/>
            <person name="Pendleton A.L."/>
            <person name="Shaikh M.A."/>
            <person name="Suttiyut T."/>
            <person name="Ogas R."/>
            <person name="Tomko P."/>
            <person name="Gavelis G."/>
            <person name="Widhalm J.R."/>
            <person name="Wisecaver J.H."/>
        </authorList>
    </citation>
    <scope>NUCLEOTIDE SEQUENCE</scope>
    <source>
        <strain evidence="1">ECLA1</strain>
    </source>
</reference>
<accession>A0AAE1E9U0</accession>